<dbReference type="Pfam" id="PF07714">
    <property type="entry name" value="PK_Tyr_Ser-Thr"/>
    <property type="match status" value="1"/>
</dbReference>
<dbReference type="PROSITE" id="PS50011">
    <property type="entry name" value="PROTEIN_KINASE_DOM"/>
    <property type="match status" value="1"/>
</dbReference>
<dbReference type="InterPro" id="IPR000719">
    <property type="entry name" value="Prot_kinase_dom"/>
</dbReference>
<dbReference type="GO" id="GO:0004714">
    <property type="term" value="F:transmembrane receptor protein tyrosine kinase activity"/>
    <property type="evidence" value="ECO:0007669"/>
    <property type="project" value="TreeGrafter"/>
</dbReference>
<dbReference type="PRINTS" id="PR00109">
    <property type="entry name" value="TYRKINASE"/>
</dbReference>
<protein>
    <submittedName>
        <fullName evidence="2">Fibroblast growth factor receptor</fullName>
    </submittedName>
</protein>
<evidence type="ECO:0000313" key="2">
    <source>
        <dbReference type="EMBL" id="CAI8054932.1"/>
    </source>
</evidence>
<evidence type="ECO:0000259" key="1">
    <source>
        <dbReference type="PROSITE" id="PS50011"/>
    </source>
</evidence>
<organism evidence="2 3">
    <name type="scientific">Geodia barretti</name>
    <name type="common">Barrett's horny sponge</name>
    <dbReference type="NCBI Taxonomy" id="519541"/>
    <lineage>
        <taxon>Eukaryota</taxon>
        <taxon>Metazoa</taxon>
        <taxon>Porifera</taxon>
        <taxon>Demospongiae</taxon>
        <taxon>Heteroscleromorpha</taxon>
        <taxon>Tetractinellida</taxon>
        <taxon>Astrophorina</taxon>
        <taxon>Geodiidae</taxon>
        <taxon>Geodia</taxon>
    </lineage>
</organism>
<dbReference type="GO" id="GO:0043235">
    <property type="term" value="C:receptor complex"/>
    <property type="evidence" value="ECO:0007669"/>
    <property type="project" value="TreeGrafter"/>
</dbReference>
<dbReference type="AlphaFoldDB" id="A0AA35TW11"/>
<dbReference type="GO" id="GO:0005886">
    <property type="term" value="C:plasma membrane"/>
    <property type="evidence" value="ECO:0007669"/>
    <property type="project" value="TreeGrafter"/>
</dbReference>
<sequence length="244" mass="27146">MAGRLARSLLQRRFGSSLQRLPVRLASGEAYVPEKPPVEGKTENMKLVHAINNALDIAMETDSTAAIFGEDVGFGGVFRCSANLRDKYGSNRVFTCTIQVTIGAGGRIKVSDFGMAVERGSEGYYRVASGKTEKVPVKWMAPESIEDHIYTHKTDVWSFGVTCWEVFTCGAVPYPGLNPLNVPRELKLGRRLERPSSAVCSDEIWSMLLRCWSDDPKDRPNFPTLMEILFNLLDSDTTYINLIS</sequence>
<reference evidence="2" key="1">
    <citation type="submission" date="2023-03" db="EMBL/GenBank/DDBJ databases">
        <authorList>
            <person name="Steffen K."/>
            <person name="Cardenas P."/>
        </authorList>
    </citation>
    <scope>NUCLEOTIDE SEQUENCE</scope>
</reference>
<evidence type="ECO:0000313" key="3">
    <source>
        <dbReference type="Proteomes" id="UP001174909"/>
    </source>
</evidence>
<dbReference type="EMBL" id="CASHTH010004225">
    <property type="protein sequence ID" value="CAI8054932.1"/>
    <property type="molecule type" value="Genomic_DNA"/>
</dbReference>
<dbReference type="InterPro" id="IPR011009">
    <property type="entry name" value="Kinase-like_dom_sf"/>
</dbReference>
<proteinExistence type="predicted"/>
<dbReference type="InterPro" id="IPR001245">
    <property type="entry name" value="Ser-Thr/Tyr_kinase_cat_dom"/>
</dbReference>
<gene>
    <name evidence="2" type="ORF">GBAR_LOCUS29975</name>
</gene>
<dbReference type="GO" id="GO:0007169">
    <property type="term" value="P:cell surface receptor protein tyrosine kinase signaling pathway"/>
    <property type="evidence" value="ECO:0007669"/>
    <property type="project" value="TreeGrafter"/>
</dbReference>
<dbReference type="PANTHER" id="PTHR24416">
    <property type="entry name" value="TYROSINE-PROTEIN KINASE RECEPTOR"/>
    <property type="match status" value="1"/>
</dbReference>
<feature type="domain" description="Protein kinase" evidence="1">
    <location>
        <begin position="1"/>
        <end position="233"/>
    </location>
</feature>
<dbReference type="Gene3D" id="1.10.510.10">
    <property type="entry name" value="Transferase(Phosphotransferase) domain 1"/>
    <property type="match status" value="1"/>
</dbReference>
<keyword evidence="3" id="KW-1185">Reference proteome</keyword>
<keyword evidence="2" id="KW-0675">Receptor</keyword>
<dbReference type="Gene3D" id="3.40.50.970">
    <property type="match status" value="1"/>
</dbReference>
<dbReference type="Proteomes" id="UP001174909">
    <property type="component" value="Unassembled WGS sequence"/>
</dbReference>
<comment type="caution">
    <text evidence="2">The sequence shown here is derived from an EMBL/GenBank/DDBJ whole genome shotgun (WGS) entry which is preliminary data.</text>
</comment>
<dbReference type="SUPFAM" id="SSF52518">
    <property type="entry name" value="Thiamin diphosphate-binding fold (THDP-binding)"/>
    <property type="match status" value="1"/>
</dbReference>
<dbReference type="SUPFAM" id="SSF56112">
    <property type="entry name" value="Protein kinase-like (PK-like)"/>
    <property type="match status" value="1"/>
</dbReference>
<dbReference type="PANTHER" id="PTHR24416:SF611">
    <property type="entry name" value="TYROSINE-PROTEIN KINASE TRANSMEMBRANE RECEPTOR ROR"/>
    <property type="match status" value="1"/>
</dbReference>
<accession>A0AA35TW11</accession>
<name>A0AA35TW11_GEOBA</name>
<dbReference type="GO" id="GO:0005524">
    <property type="term" value="F:ATP binding"/>
    <property type="evidence" value="ECO:0007669"/>
    <property type="project" value="InterPro"/>
</dbReference>
<dbReference type="InterPro" id="IPR050122">
    <property type="entry name" value="RTK"/>
</dbReference>
<dbReference type="InterPro" id="IPR029061">
    <property type="entry name" value="THDP-binding"/>
</dbReference>